<dbReference type="PANTHER" id="PTHR30573:SF0">
    <property type="entry name" value="QUINOLINATE SYNTHASE, CHLOROPLASTIC"/>
    <property type="match status" value="1"/>
</dbReference>
<dbReference type="EC" id="2.5.1.72" evidence="3"/>
<dbReference type="UniPathway" id="UPA00253">
    <property type="reaction ID" value="UER00327"/>
</dbReference>
<evidence type="ECO:0000313" key="10">
    <source>
        <dbReference type="EMBL" id="GFH62346.1"/>
    </source>
</evidence>
<dbReference type="GO" id="GO:0034628">
    <property type="term" value="P:'de novo' NAD+ biosynthetic process from L-aspartate"/>
    <property type="evidence" value="ECO:0007669"/>
    <property type="project" value="TreeGrafter"/>
</dbReference>
<evidence type="ECO:0000313" key="11">
    <source>
        <dbReference type="Proteomes" id="UP000505077"/>
    </source>
</evidence>
<dbReference type="Pfam" id="PF02445">
    <property type="entry name" value="NadA"/>
    <property type="match status" value="1"/>
</dbReference>
<organism evidence="10 11">
    <name type="scientific">Candidatus Desulfovibrio kirbyi</name>
    <dbReference type="NCBI Taxonomy" id="2696086"/>
    <lineage>
        <taxon>Bacteria</taxon>
        <taxon>Pseudomonadati</taxon>
        <taxon>Thermodesulfobacteriota</taxon>
        <taxon>Desulfovibrionia</taxon>
        <taxon>Desulfovibrionales</taxon>
        <taxon>Desulfovibrionaceae</taxon>
        <taxon>Desulfovibrio</taxon>
    </lineage>
</organism>
<dbReference type="InterPro" id="IPR036094">
    <property type="entry name" value="NadA_sf"/>
</dbReference>
<dbReference type="AlphaFoldDB" id="A0A6L2R450"/>
<evidence type="ECO:0000256" key="8">
    <source>
        <dbReference type="ARBA" id="ARBA00023004"/>
    </source>
</evidence>
<evidence type="ECO:0000256" key="5">
    <source>
        <dbReference type="ARBA" id="ARBA00022642"/>
    </source>
</evidence>
<dbReference type="GO" id="GO:0005829">
    <property type="term" value="C:cytosol"/>
    <property type="evidence" value="ECO:0007669"/>
    <property type="project" value="TreeGrafter"/>
</dbReference>
<comment type="pathway">
    <text evidence="2">Cofactor biosynthesis; NAD(+) biosynthesis; quinolinate from iminoaspartate: step 1/1.</text>
</comment>
<dbReference type="Proteomes" id="UP000505077">
    <property type="component" value="Unassembled WGS sequence"/>
</dbReference>
<keyword evidence="7" id="KW-0479">Metal-binding</keyword>
<dbReference type="GO" id="GO:0046872">
    <property type="term" value="F:metal ion binding"/>
    <property type="evidence" value="ECO:0007669"/>
    <property type="project" value="UniProtKB-KW"/>
</dbReference>
<dbReference type="GO" id="GO:0051539">
    <property type="term" value="F:4 iron, 4 sulfur cluster binding"/>
    <property type="evidence" value="ECO:0007669"/>
    <property type="project" value="UniProtKB-KW"/>
</dbReference>
<comment type="caution">
    <text evidence="10">The sequence shown here is derived from an EMBL/GenBank/DDBJ whole genome shotgun (WGS) entry which is preliminary data.</text>
</comment>
<keyword evidence="5" id="KW-0662">Pyridine nucleotide biosynthesis</keyword>
<accession>A0A6L2R450</accession>
<gene>
    <name evidence="10" type="primary">nadA</name>
    <name evidence="10" type="ORF">ZNDK_0117</name>
</gene>
<name>A0A6L2R450_9BACT</name>
<keyword evidence="6" id="KW-0808">Transferase</keyword>
<dbReference type="SUPFAM" id="SSF142754">
    <property type="entry name" value="NadA-like"/>
    <property type="match status" value="1"/>
</dbReference>
<dbReference type="PANTHER" id="PTHR30573">
    <property type="entry name" value="QUINOLINATE SYNTHETASE A"/>
    <property type="match status" value="1"/>
</dbReference>
<proteinExistence type="predicted"/>
<keyword evidence="9" id="KW-0411">Iron-sulfur</keyword>
<evidence type="ECO:0000256" key="9">
    <source>
        <dbReference type="ARBA" id="ARBA00023014"/>
    </source>
</evidence>
<evidence type="ECO:0000256" key="3">
    <source>
        <dbReference type="ARBA" id="ARBA00012669"/>
    </source>
</evidence>
<evidence type="ECO:0000256" key="4">
    <source>
        <dbReference type="ARBA" id="ARBA00022485"/>
    </source>
</evidence>
<keyword evidence="8" id="KW-0408">Iron</keyword>
<dbReference type="GO" id="GO:0008987">
    <property type="term" value="F:quinolinate synthetase A activity"/>
    <property type="evidence" value="ECO:0007669"/>
    <property type="project" value="InterPro"/>
</dbReference>
<evidence type="ECO:0000256" key="1">
    <source>
        <dbReference type="ARBA" id="ARBA00001966"/>
    </source>
</evidence>
<keyword evidence="4" id="KW-0004">4Fe-4S</keyword>
<evidence type="ECO:0000256" key="7">
    <source>
        <dbReference type="ARBA" id="ARBA00022723"/>
    </source>
</evidence>
<dbReference type="EMBL" id="BLLL01000001">
    <property type="protein sequence ID" value="GFH62346.1"/>
    <property type="molecule type" value="Genomic_DNA"/>
</dbReference>
<protein>
    <recommendedName>
        <fullName evidence="3">quinolinate synthase</fullName>
        <ecNumber evidence="3">2.5.1.72</ecNumber>
    </recommendedName>
</protein>
<comment type="cofactor">
    <cofactor evidence="1">
        <name>[4Fe-4S] cluster</name>
        <dbReference type="ChEBI" id="CHEBI:49883"/>
    </cofactor>
</comment>
<dbReference type="NCBIfam" id="NF006883">
    <property type="entry name" value="PRK09375.2-4"/>
    <property type="match status" value="1"/>
</dbReference>
<dbReference type="InterPro" id="IPR003473">
    <property type="entry name" value="NadA"/>
</dbReference>
<reference evidence="10 11" key="1">
    <citation type="journal article" date="2020" name="ISME J.">
        <title>Parallel Reductive Genome Evolution in Desulfovibrio Ectosymbionts Independently Acquired by Trichonympha Protists in the Termite Gut.</title>
        <authorList>
            <person name="Takeuchi M."/>
            <person name="Kuwahara H."/>
            <person name="Murakami T."/>
            <person name="Takahashi K."/>
            <person name="Kajitani R."/>
            <person name="Toyoda A."/>
            <person name="Itoh T."/>
            <person name="Ohkuma M."/>
            <person name="Hongoh Y."/>
        </authorList>
    </citation>
    <scope>NUCLEOTIDE SEQUENCE [LARGE SCALE GENOMIC DNA]</scope>
    <source>
        <strain evidence="10">ZnDsv-02</strain>
    </source>
</reference>
<dbReference type="Gene3D" id="3.40.50.10800">
    <property type="entry name" value="NadA-like"/>
    <property type="match status" value="3"/>
</dbReference>
<sequence length="346" mass="37615">MNATAKAITDVKKSLGKSVYVLGHHYQCDTVVAHCDKCGDSLELSRCVSDIEAAHIVFCGVYFMGETAALLARPGQSVHLPDLTSNCAMSMMTPETIARKVLQQLTGRGRKIIPLAYVNTTLDIKALVGEYGGATCTSANAGKMLAWALDQGGSVLFLPDKNLGRNTAKKLGLSQNDQQILRIGKNGLTDTDGIDRKLLLWPGCCCIHTRFTSEMVAAAREKHPGCRILAHPEARPEVIERCDAAGSTAFLIREAGEAAEKNPDSTLYIATEYNLVRRLAARHKERCRILPLTKSLCGDMAKVTAKKLLRTLTNISANKSVPIKVDIARIEPARLSLQRMLKVCGQ</sequence>
<evidence type="ECO:0000256" key="6">
    <source>
        <dbReference type="ARBA" id="ARBA00022679"/>
    </source>
</evidence>
<evidence type="ECO:0000256" key="2">
    <source>
        <dbReference type="ARBA" id="ARBA00005065"/>
    </source>
</evidence>